<reference evidence="1 2" key="1">
    <citation type="submission" date="2018-03" db="EMBL/GenBank/DDBJ databases">
        <title>Brevisbacillus phylogenomics.</title>
        <authorList>
            <person name="Dunlap C."/>
        </authorList>
    </citation>
    <scope>NUCLEOTIDE SEQUENCE [LARGE SCALE GENOMIC DNA]</scope>
    <source>
        <strain evidence="1 2">NRRL B-41110</strain>
    </source>
</reference>
<comment type="caution">
    <text evidence="1">The sequence shown here is derived from an EMBL/GenBank/DDBJ whole genome shotgun (WGS) entry which is preliminary data.</text>
</comment>
<dbReference type="EMBL" id="PXZO01000002">
    <property type="protein sequence ID" value="PSK14581.1"/>
    <property type="molecule type" value="Genomic_DNA"/>
</dbReference>
<dbReference type="Proteomes" id="UP000241645">
    <property type="component" value="Unassembled WGS sequence"/>
</dbReference>
<accession>A0ABX5FVU2</accession>
<name>A0ABX5FVU2_9BACL</name>
<proteinExistence type="predicted"/>
<sequence>MRDIKIHPCDRAENRLLLARGERMYEESLGDKRTEIAYLLEKFEAVLATQEQQLIKKATLAFKKQLDHVEGRFDY</sequence>
<dbReference type="GeneID" id="95749107"/>
<evidence type="ECO:0000313" key="1">
    <source>
        <dbReference type="EMBL" id="PSK14581.1"/>
    </source>
</evidence>
<protein>
    <submittedName>
        <fullName evidence="1">Uncharacterized protein</fullName>
    </submittedName>
</protein>
<gene>
    <name evidence="1" type="ORF">C7R92_02975</name>
</gene>
<evidence type="ECO:0000313" key="2">
    <source>
        <dbReference type="Proteomes" id="UP000241645"/>
    </source>
</evidence>
<dbReference type="RefSeq" id="WP_106833200.1">
    <property type="nucleotide sequence ID" value="NZ_JARMEW010000014.1"/>
</dbReference>
<keyword evidence="2" id="KW-1185">Reference proteome</keyword>
<organism evidence="1 2">
    <name type="scientific">Brevibacillus porteri</name>
    <dbReference type="NCBI Taxonomy" id="2126350"/>
    <lineage>
        <taxon>Bacteria</taxon>
        <taxon>Bacillati</taxon>
        <taxon>Bacillota</taxon>
        <taxon>Bacilli</taxon>
        <taxon>Bacillales</taxon>
        <taxon>Paenibacillaceae</taxon>
        <taxon>Brevibacillus</taxon>
    </lineage>
</organism>